<evidence type="ECO:0000313" key="2">
    <source>
        <dbReference type="EMBL" id="GAA1937416.1"/>
    </source>
</evidence>
<keyword evidence="3" id="KW-1185">Reference proteome</keyword>
<dbReference type="EMBL" id="BAAANN010000001">
    <property type="protein sequence ID" value="GAA1937416.1"/>
    <property type="molecule type" value="Genomic_DNA"/>
</dbReference>
<name>A0ABN2PYC4_9PSEU</name>
<sequence length="301" mass="33386">MPPAVGQWALVDRHDGPATIVVGAIGVNSYVKKVGVDSLASITRLVPRADVEKARALAAQKLADERAAETTWLAHCRWVAGIDTSAPTAPLPAGFDKPQLPRETDGPDSAHQHGSSWWRAYKKAEELQHPTAESERFKDIARAWYRIRDTSAKAEQLSSVRSVADGVDLDQAIRDLENGKDLEDQPGSFLGRPMWDWLRYVEELAKAGEPADNKALPLVYALIVVAEREAKTSGREPAPAYTWRAAILHRKRKEYREEVAVLERWEAACPPERRGPGEMQPKLAQRLIKARELANKHSASA</sequence>
<gene>
    <name evidence="2" type="ORF">GCM10009754_00550</name>
</gene>
<comment type="caution">
    <text evidence="2">The sequence shown here is derived from an EMBL/GenBank/DDBJ whole genome shotgun (WGS) entry which is preliminary data.</text>
</comment>
<accession>A0ABN2PYC4</accession>
<evidence type="ECO:0000256" key="1">
    <source>
        <dbReference type="SAM" id="MobiDB-lite"/>
    </source>
</evidence>
<evidence type="ECO:0000313" key="3">
    <source>
        <dbReference type="Proteomes" id="UP001501116"/>
    </source>
</evidence>
<feature type="compositionally biased region" description="Basic and acidic residues" evidence="1">
    <location>
        <begin position="99"/>
        <end position="111"/>
    </location>
</feature>
<proteinExistence type="predicted"/>
<reference evidence="2 3" key="1">
    <citation type="journal article" date="2019" name="Int. J. Syst. Evol. Microbiol.">
        <title>The Global Catalogue of Microorganisms (GCM) 10K type strain sequencing project: providing services to taxonomists for standard genome sequencing and annotation.</title>
        <authorList>
            <consortium name="The Broad Institute Genomics Platform"/>
            <consortium name="The Broad Institute Genome Sequencing Center for Infectious Disease"/>
            <person name="Wu L."/>
            <person name="Ma J."/>
        </authorList>
    </citation>
    <scope>NUCLEOTIDE SEQUENCE [LARGE SCALE GENOMIC DNA]</scope>
    <source>
        <strain evidence="2 3">JCM 14545</strain>
    </source>
</reference>
<organism evidence="2 3">
    <name type="scientific">Amycolatopsis minnesotensis</name>
    <dbReference type="NCBI Taxonomy" id="337894"/>
    <lineage>
        <taxon>Bacteria</taxon>
        <taxon>Bacillati</taxon>
        <taxon>Actinomycetota</taxon>
        <taxon>Actinomycetes</taxon>
        <taxon>Pseudonocardiales</taxon>
        <taxon>Pseudonocardiaceae</taxon>
        <taxon>Amycolatopsis</taxon>
    </lineage>
</organism>
<protein>
    <submittedName>
        <fullName evidence="2">Uncharacterized protein</fullName>
    </submittedName>
</protein>
<feature type="region of interest" description="Disordered" evidence="1">
    <location>
        <begin position="88"/>
        <end position="115"/>
    </location>
</feature>
<dbReference type="Proteomes" id="UP001501116">
    <property type="component" value="Unassembled WGS sequence"/>
</dbReference>